<evidence type="ECO:0000256" key="2">
    <source>
        <dbReference type="ARBA" id="ARBA00012732"/>
    </source>
</evidence>
<dbReference type="InterPro" id="IPR019799">
    <property type="entry name" value="Glyco_hydro_22_CS"/>
</dbReference>
<sequence length="141" mass="16104">MNIFIIVTGIFLLGWNSPVEAKQFKTDCELVRALRQNGFPETQLRDWACLIFAESSRQTQLTHKNRNGSTDYGLFQINSKYWCGTGKKGGDCNVRCEDLLDDNIVDDSKCAKKIFKRHGFKAWYGWQSKCQGKALPNISQC</sequence>
<reference evidence="12" key="1">
    <citation type="journal article" date="2009" name="J. Proteome Res.">
        <title>Insight into the sialome of the Black Fly, Simulium vittatum.</title>
        <authorList>
            <person name="Andersen J.F."/>
            <person name="Pham V.M."/>
            <person name="Meng Z."/>
            <person name="Champagne D.E."/>
            <person name="Ribeiro J.M."/>
        </authorList>
    </citation>
    <scope>NUCLEOTIDE SEQUENCE</scope>
    <source>
        <tissue evidence="12">Salivary glands</tissue>
    </source>
</reference>
<dbReference type="FunFam" id="1.10.530.10:FF:000024">
    <property type="entry name" value="C-type lysozyme"/>
    <property type="match status" value="1"/>
</dbReference>
<dbReference type="SUPFAM" id="SSF53955">
    <property type="entry name" value="Lysozyme-like"/>
    <property type="match status" value="1"/>
</dbReference>
<comment type="catalytic activity">
    <reaction evidence="1">
        <text>Hydrolysis of (1-&gt;4)-beta-linkages between N-acetylmuramic acid and N-acetyl-D-glucosamine residues in a peptidoglycan and between N-acetyl-D-glucosamine residues in chitodextrins.</text>
        <dbReference type="EC" id="3.2.1.17"/>
    </reaction>
</comment>
<dbReference type="GO" id="GO:0003796">
    <property type="term" value="F:lysozyme activity"/>
    <property type="evidence" value="ECO:0007669"/>
    <property type="project" value="UniProtKB-EC"/>
</dbReference>
<accession>B5M0V6</accession>
<dbReference type="SMART" id="SM00263">
    <property type="entry name" value="LYZ1"/>
    <property type="match status" value="1"/>
</dbReference>
<evidence type="ECO:0000256" key="1">
    <source>
        <dbReference type="ARBA" id="ARBA00000632"/>
    </source>
</evidence>
<name>B5M0V6_SIMVI</name>
<dbReference type="CDD" id="cd16899">
    <property type="entry name" value="LYZ_C_invert"/>
    <property type="match status" value="1"/>
</dbReference>
<proteinExistence type="evidence at transcript level"/>
<organism evidence="12">
    <name type="scientific">Simulium vittatum</name>
    <name type="common">Striped black fly</name>
    <dbReference type="NCBI Taxonomy" id="7192"/>
    <lineage>
        <taxon>Eukaryota</taxon>
        <taxon>Metazoa</taxon>
        <taxon>Ecdysozoa</taxon>
        <taxon>Arthropoda</taxon>
        <taxon>Hexapoda</taxon>
        <taxon>Insecta</taxon>
        <taxon>Pterygota</taxon>
        <taxon>Neoptera</taxon>
        <taxon>Endopterygota</taxon>
        <taxon>Diptera</taxon>
        <taxon>Nematocera</taxon>
        <taxon>Chironomoidea</taxon>
        <taxon>Simuliidae</taxon>
        <taxon>Simulium</taxon>
    </lineage>
</organism>
<keyword evidence="5 10" id="KW-0732">Signal</keyword>
<dbReference type="InterPro" id="IPR023346">
    <property type="entry name" value="Lysozyme-like_dom_sf"/>
</dbReference>
<dbReference type="PROSITE" id="PS00128">
    <property type="entry name" value="GLYCOSYL_HYDROL_F22_1"/>
    <property type="match status" value="1"/>
</dbReference>
<dbReference type="PRINTS" id="PR00135">
    <property type="entry name" value="LYZLACT"/>
</dbReference>
<evidence type="ECO:0000256" key="4">
    <source>
        <dbReference type="ARBA" id="ARBA00022638"/>
    </source>
</evidence>
<protein>
    <recommendedName>
        <fullName evidence="2">lysozyme</fullName>
        <ecNumber evidence="2">3.2.1.17</ecNumber>
    </recommendedName>
</protein>
<dbReference type="CAZy" id="GH22">
    <property type="family name" value="Glycoside Hydrolase Family 22"/>
</dbReference>
<evidence type="ECO:0000256" key="3">
    <source>
        <dbReference type="ARBA" id="ARBA00022529"/>
    </source>
</evidence>
<feature type="signal peptide" evidence="10">
    <location>
        <begin position="1"/>
        <end position="21"/>
    </location>
</feature>
<keyword evidence="4" id="KW-0081">Bacteriolytic enzyme</keyword>
<dbReference type="EMBL" id="EU930292">
    <property type="protein sequence ID" value="ACH56920.1"/>
    <property type="molecule type" value="mRNA"/>
</dbReference>
<evidence type="ECO:0000256" key="9">
    <source>
        <dbReference type="RuleBase" id="RU004440"/>
    </source>
</evidence>
<evidence type="ECO:0000256" key="8">
    <source>
        <dbReference type="ARBA" id="ARBA00023295"/>
    </source>
</evidence>
<evidence type="ECO:0000256" key="7">
    <source>
        <dbReference type="ARBA" id="ARBA00023157"/>
    </source>
</evidence>
<feature type="chain" id="PRO_5002834632" description="lysozyme" evidence="10">
    <location>
        <begin position="22"/>
        <end position="141"/>
    </location>
</feature>
<dbReference type="PANTHER" id="PTHR11407:SF63">
    <property type="entry name" value="LYSOZYME C"/>
    <property type="match status" value="1"/>
</dbReference>
<feature type="domain" description="Glycosyl hydrolases family 22 (GH22)" evidence="11">
    <location>
        <begin position="92"/>
        <end position="110"/>
    </location>
</feature>
<keyword evidence="8" id="KW-0326">Glycosidase</keyword>
<evidence type="ECO:0000256" key="10">
    <source>
        <dbReference type="SAM" id="SignalP"/>
    </source>
</evidence>
<dbReference type="Gene3D" id="1.10.530.10">
    <property type="match status" value="1"/>
</dbReference>
<evidence type="ECO:0000313" key="12">
    <source>
        <dbReference type="EMBL" id="ACH56920.1"/>
    </source>
</evidence>
<dbReference type="Pfam" id="PF00062">
    <property type="entry name" value="Lys"/>
    <property type="match status" value="1"/>
</dbReference>
<dbReference type="AlphaFoldDB" id="B5M0V6"/>
<evidence type="ECO:0000259" key="11">
    <source>
        <dbReference type="PROSITE" id="PS00128"/>
    </source>
</evidence>
<dbReference type="InterPro" id="IPR001916">
    <property type="entry name" value="Glyco_hydro_22"/>
</dbReference>
<evidence type="ECO:0000256" key="6">
    <source>
        <dbReference type="ARBA" id="ARBA00022801"/>
    </source>
</evidence>
<dbReference type="GO" id="GO:0031640">
    <property type="term" value="P:killing of cells of another organism"/>
    <property type="evidence" value="ECO:0007669"/>
    <property type="project" value="UniProtKB-KW"/>
</dbReference>
<dbReference type="EC" id="3.2.1.17" evidence="2"/>
<dbReference type="GO" id="GO:0042742">
    <property type="term" value="P:defense response to bacterium"/>
    <property type="evidence" value="ECO:0007669"/>
    <property type="project" value="UniProtKB-KW"/>
</dbReference>
<keyword evidence="7" id="KW-1015">Disulfide bond</keyword>
<keyword evidence="3" id="KW-0929">Antimicrobial</keyword>
<keyword evidence="6" id="KW-0378">Hydrolase</keyword>
<dbReference type="SMR" id="B5M0V6"/>
<comment type="similarity">
    <text evidence="9">Belongs to the glycosyl hydrolase 22 family.</text>
</comment>
<evidence type="ECO:0000256" key="5">
    <source>
        <dbReference type="ARBA" id="ARBA00022729"/>
    </source>
</evidence>
<dbReference type="PROSITE" id="PS51348">
    <property type="entry name" value="GLYCOSYL_HYDROL_F22_2"/>
    <property type="match status" value="1"/>
</dbReference>
<dbReference type="PANTHER" id="PTHR11407">
    <property type="entry name" value="LYSOZYME C"/>
    <property type="match status" value="1"/>
</dbReference>